<feature type="non-terminal residue" evidence="1">
    <location>
        <position position="1"/>
    </location>
</feature>
<name>A0A392N6Y0_9FABA</name>
<sequence length="49" mass="5702">TLYDGGEKAEAAKYLRLVVAYNPGYKKFLEQCEQYEDLTSDLARSRREL</sequence>
<comment type="caution">
    <text evidence="1">The sequence shown here is derived from an EMBL/GenBank/DDBJ whole genome shotgun (WGS) entry which is preliminary data.</text>
</comment>
<protein>
    <submittedName>
        <fullName evidence="1">ALBINO3-like protein</fullName>
    </submittedName>
</protein>
<keyword evidence="2" id="KW-1185">Reference proteome</keyword>
<gene>
    <name evidence="1" type="ORF">A2U01_0015713</name>
</gene>
<accession>A0A392N6Y0</accession>
<organism evidence="1 2">
    <name type="scientific">Trifolium medium</name>
    <dbReference type="NCBI Taxonomy" id="97028"/>
    <lineage>
        <taxon>Eukaryota</taxon>
        <taxon>Viridiplantae</taxon>
        <taxon>Streptophyta</taxon>
        <taxon>Embryophyta</taxon>
        <taxon>Tracheophyta</taxon>
        <taxon>Spermatophyta</taxon>
        <taxon>Magnoliopsida</taxon>
        <taxon>eudicotyledons</taxon>
        <taxon>Gunneridae</taxon>
        <taxon>Pentapetalae</taxon>
        <taxon>rosids</taxon>
        <taxon>fabids</taxon>
        <taxon>Fabales</taxon>
        <taxon>Fabaceae</taxon>
        <taxon>Papilionoideae</taxon>
        <taxon>50 kb inversion clade</taxon>
        <taxon>NPAAA clade</taxon>
        <taxon>Hologalegina</taxon>
        <taxon>IRL clade</taxon>
        <taxon>Trifolieae</taxon>
        <taxon>Trifolium</taxon>
    </lineage>
</organism>
<reference evidence="1 2" key="1">
    <citation type="journal article" date="2018" name="Front. Plant Sci.">
        <title>Red Clover (Trifolium pratense) and Zigzag Clover (T. medium) - A Picture of Genomic Similarities and Differences.</title>
        <authorList>
            <person name="Dluhosova J."/>
            <person name="Istvanek J."/>
            <person name="Nedelnik J."/>
            <person name="Repkova J."/>
        </authorList>
    </citation>
    <scope>NUCLEOTIDE SEQUENCE [LARGE SCALE GENOMIC DNA]</scope>
    <source>
        <strain evidence="2">cv. 10/8</strain>
        <tissue evidence="1">Leaf</tissue>
    </source>
</reference>
<dbReference type="Proteomes" id="UP000265520">
    <property type="component" value="Unassembled WGS sequence"/>
</dbReference>
<evidence type="ECO:0000313" key="1">
    <source>
        <dbReference type="EMBL" id="MCH94748.1"/>
    </source>
</evidence>
<proteinExistence type="predicted"/>
<dbReference type="EMBL" id="LXQA010028055">
    <property type="protein sequence ID" value="MCH94748.1"/>
    <property type="molecule type" value="Genomic_DNA"/>
</dbReference>
<dbReference type="AlphaFoldDB" id="A0A392N6Y0"/>
<evidence type="ECO:0000313" key="2">
    <source>
        <dbReference type="Proteomes" id="UP000265520"/>
    </source>
</evidence>